<dbReference type="OrthoDB" id="9803968at2"/>
<dbReference type="InterPro" id="IPR050237">
    <property type="entry name" value="ATP-dep_AMP-bd_enzyme"/>
</dbReference>
<protein>
    <recommendedName>
        <fullName evidence="5">3-methylmercaptopropionyl-CoA ligase</fullName>
        <ecNumber evidence="4">6.2.1.44</ecNumber>
    </recommendedName>
</protein>
<dbReference type="Pfam" id="PF00501">
    <property type="entry name" value="AMP-binding"/>
    <property type="match status" value="1"/>
</dbReference>
<evidence type="ECO:0000256" key="5">
    <source>
        <dbReference type="ARBA" id="ARBA00067668"/>
    </source>
</evidence>
<proteinExistence type="inferred from homology"/>
<accession>A0A4D7B7X5</accession>
<gene>
    <name evidence="8" type="ORF">E8M01_23655</name>
</gene>
<evidence type="ECO:0000313" key="8">
    <source>
        <dbReference type="EMBL" id="QCI66973.1"/>
    </source>
</evidence>
<dbReference type="Gene3D" id="3.30.300.30">
    <property type="match status" value="1"/>
</dbReference>
<dbReference type="PANTHER" id="PTHR43767:SF7">
    <property type="entry name" value="MEDIUM_LONG-CHAIN-FATTY-ACID--COA LIGASE FADD8"/>
    <property type="match status" value="1"/>
</dbReference>
<feature type="domain" description="AMP-dependent synthetase/ligase" evidence="6">
    <location>
        <begin position="15"/>
        <end position="373"/>
    </location>
</feature>
<dbReference type="PANTHER" id="PTHR43767">
    <property type="entry name" value="LONG-CHAIN-FATTY-ACID--COA LIGASE"/>
    <property type="match status" value="1"/>
</dbReference>
<dbReference type="KEGG" id="pstg:E8M01_23655"/>
<reference evidence="8 9" key="1">
    <citation type="submission" date="2019-04" db="EMBL/GenBank/DDBJ databases">
        <title>Phreatobacter aquaticus sp. nov.</title>
        <authorList>
            <person name="Choi A."/>
        </authorList>
    </citation>
    <scope>NUCLEOTIDE SEQUENCE [LARGE SCALE GENOMIC DNA]</scope>
    <source>
        <strain evidence="8 9">KCTC 52518</strain>
    </source>
</reference>
<dbReference type="Proteomes" id="UP000298781">
    <property type="component" value="Chromosome"/>
</dbReference>
<evidence type="ECO:0000259" key="6">
    <source>
        <dbReference type="Pfam" id="PF00501"/>
    </source>
</evidence>
<dbReference type="InterPro" id="IPR020845">
    <property type="entry name" value="AMP-binding_CS"/>
</dbReference>
<dbReference type="EC" id="6.2.1.44" evidence="4"/>
<sequence length="518" mass="55707">MNITHGFKRALQINAGGLAIVYGDRRRTWRELGERVPRLAGGLASLGVAAGDRVAILSLNSDRYLESYLATAWAGAVVVPLNIRWSPLENEDALKDCRAKVLIVDKMFAPVGDALAKTIPGLRLVYADDEAAPAGTSHYEELIAASSPIADAMARREDLAGIFYTGGTTGRSKGVMLSHDNLMANALNALAEGLFPSSAIYLHAAPMFHLANGAAMFALLLSGGSNVIIKAFSPEAVMAAVERDKVTEVLLVPTMIQMLVDHPALKSHDMSSLGRIVYGASPISEAVLDRAIAALPHTRFSQAYGMTELSPIATILHWNEHIGEGRAKGRHRAGGRATLGCEVRIVDANDQPVPSGTVGEIVARGDNVMMGYWERPEETERALIGGWMHTGDGGFMDADGFVYVVDRVKDMIISGGENVYSTEVENAVAQHPAVAQCAVVGIPSEEWGEQVHAVVVRKPGAVVSPQEVIAFCKERIAGYKCPRSVDISDTPLPMSGAGKILKRELRKPFWEAKERRVN</sequence>
<dbReference type="CDD" id="cd17631">
    <property type="entry name" value="FACL_FadD13-like"/>
    <property type="match status" value="1"/>
</dbReference>
<dbReference type="Pfam" id="PF13193">
    <property type="entry name" value="AMP-binding_C"/>
    <property type="match status" value="1"/>
</dbReference>
<evidence type="ECO:0000256" key="2">
    <source>
        <dbReference type="ARBA" id="ARBA00022598"/>
    </source>
</evidence>
<dbReference type="GO" id="GO:0016877">
    <property type="term" value="F:ligase activity, forming carbon-sulfur bonds"/>
    <property type="evidence" value="ECO:0007669"/>
    <property type="project" value="UniProtKB-ARBA"/>
</dbReference>
<keyword evidence="2 8" id="KW-0436">Ligase</keyword>
<keyword evidence="9" id="KW-1185">Reference proteome</keyword>
<comment type="similarity">
    <text evidence="1">Belongs to the ATP-dependent AMP-binding enzyme family.</text>
</comment>
<evidence type="ECO:0000256" key="3">
    <source>
        <dbReference type="ARBA" id="ARBA00051915"/>
    </source>
</evidence>
<dbReference type="InterPro" id="IPR042099">
    <property type="entry name" value="ANL_N_sf"/>
</dbReference>
<evidence type="ECO:0000259" key="7">
    <source>
        <dbReference type="Pfam" id="PF13193"/>
    </source>
</evidence>
<dbReference type="EMBL" id="CP039690">
    <property type="protein sequence ID" value="QCI66973.1"/>
    <property type="molecule type" value="Genomic_DNA"/>
</dbReference>
<dbReference type="AlphaFoldDB" id="A0A4D7B7X5"/>
<dbReference type="InterPro" id="IPR000873">
    <property type="entry name" value="AMP-dep_synth/lig_dom"/>
</dbReference>
<dbReference type="FunFam" id="3.30.300.30:FF:000008">
    <property type="entry name" value="2,3-dihydroxybenzoate-AMP ligase"/>
    <property type="match status" value="1"/>
</dbReference>
<dbReference type="RefSeq" id="WP_136962411.1">
    <property type="nucleotide sequence ID" value="NZ_CP039690.1"/>
</dbReference>
<evidence type="ECO:0000256" key="1">
    <source>
        <dbReference type="ARBA" id="ARBA00006432"/>
    </source>
</evidence>
<dbReference type="NCBIfam" id="NF004837">
    <property type="entry name" value="PRK06187.1"/>
    <property type="match status" value="1"/>
</dbReference>
<dbReference type="SUPFAM" id="SSF56801">
    <property type="entry name" value="Acetyl-CoA synthetase-like"/>
    <property type="match status" value="1"/>
</dbReference>
<dbReference type="PROSITE" id="PS00455">
    <property type="entry name" value="AMP_BINDING"/>
    <property type="match status" value="1"/>
</dbReference>
<evidence type="ECO:0000313" key="9">
    <source>
        <dbReference type="Proteomes" id="UP000298781"/>
    </source>
</evidence>
<dbReference type="Gene3D" id="3.40.50.12780">
    <property type="entry name" value="N-terminal domain of ligase-like"/>
    <property type="match status" value="1"/>
</dbReference>
<feature type="domain" description="AMP-binding enzyme C-terminal" evidence="7">
    <location>
        <begin position="423"/>
        <end position="499"/>
    </location>
</feature>
<dbReference type="InterPro" id="IPR045851">
    <property type="entry name" value="AMP-bd_C_sf"/>
</dbReference>
<comment type="catalytic activity">
    <reaction evidence="3">
        <text>3-(methylsulfanyl)propanoate + ATP + CoA = 3-(methylsulfanyl)propanoyl-CoA + AMP + diphosphate</text>
        <dbReference type="Rhea" id="RHEA:43052"/>
        <dbReference type="ChEBI" id="CHEBI:30616"/>
        <dbReference type="ChEBI" id="CHEBI:33019"/>
        <dbReference type="ChEBI" id="CHEBI:49016"/>
        <dbReference type="ChEBI" id="CHEBI:57287"/>
        <dbReference type="ChEBI" id="CHEBI:82815"/>
        <dbReference type="ChEBI" id="CHEBI:456215"/>
        <dbReference type="EC" id="6.2.1.44"/>
    </reaction>
    <physiologicalReaction direction="left-to-right" evidence="3">
        <dbReference type="Rhea" id="RHEA:43053"/>
    </physiologicalReaction>
</comment>
<evidence type="ECO:0000256" key="4">
    <source>
        <dbReference type="ARBA" id="ARBA00066616"/>
    </source>
</evidence>
<organism evidence="8 9">
    <name type="scientific">Phreatobacter stygius</name>
    <dbReference type="NCBI Taxonomy" id="1940610"/>
    <lineage>
        <taxon>Bacteria</taxon>
        <taxon>Pseudomonadati</taxon>
        <taxon>Pseudomonadota</taxon>
        <taxon>Alphaproteobacteria</taxon>
        <taxon>Hyphomicrobiales</taxon>
        <taxon>Phreatobacteraceae</taxon>
        <taxon>Phreatobacter</taxon>
    </lineage>
</organism>
<dbReference type="InterPro" id="IPR025110">
    <property type="entry name" value="AMP-bd_C"/>
</dbReference>
<name>A0A4D7B7X5_9HYPH</name>